<keyword evidence="5" id="KW-0949">S-adenosyl-L-methionine</keyword>
<gene>
    <name evidence="10" type="ORF">PMAYCL1PPCAC_06264</name>
</gene>
<reference evidence="11" key="1">
    <citation type="submission" date="2022-10" db="EMBL/GenBank/DDBJ databases">
        <title>Genome assembly of Pristionchus species.</title>
        <authorList>
            <person name="Yoshida K."/>
            <person name="Sommer R.J."/>
        </authorList>
    </citation>
    <scope>NUCLEOTIDE SEQUENCE [LARGE SCALE GENOMIC DNA]</scope>
    <source>
        <strain evidence="11">RS5460</strain>
    </source>
</reference>
<sequence length="415" mass="48868">MELGDAQFEIIFPNRYLKQENGEGKGRYITDKRALYISRLKAIEWRFNKILRVENQPKVFDWIFDWTNEEEDDESLRKLTFLLKIVKDSFVEEMLKQIEIPRVEITCDADCTACSHAIRTKSRRKCCGMQTMLDIDSEKGTIEYRDEPDLGAIGSRPFLLIECTKDCVCGEQCKNRASQKPRNFNYAIFRVPGKGWTLRALSEIDSQQHVGEYSGLVRRAKSVKKEELAYDFKMSYDIKTAKGETIPALTISAYDYGNETRFASHSCEANCDVVMSMRHRLGPWYAVPLFTSNRKILAGEEITINYFPCNDYTDVYFDCCRCGYPSCRYTEEKVKEMKESEEESDTETRKRRKKRRENQLTFVMMSQYERRKKPLRESKRTWTRTRMTNGKKQLQLKEIMLSEIRDSRMKTSKMR</sequence>
<dbReference type="InterPro" id="IPR001214">
    <property type="entry name" value="SET_dom"/>
</dbReference>
<keyword evidence="2" id="KW-0158">Chromosome</keyword>
<comment type="caution">
    <text evidence="10">The sequence shown here is derived from an EMBL/GenBank/DDBJ whole genome shotgun (WGS) entry which is preliminary data.</text>
</comment>
<name>A0AAN4Z9Z4_9BILA</name>
<keyword evidence="6" id="KW-0479">Metal-binding</keyword>
<evidence type="ECO:0000256" key="7">
    <source>
        <dbReference type="ARBA" id="ARBA00022833"/>
    </source>
</evidence>
<evidence type="ECO:0000256" key="8">
    <source>
        <dbReference type="SAM" id="MobiDB-lite"/>
    </source>
</evidence>
<evidence type="ECO:0000256" key="4">
    <source>
        <dbReference type="ARBA" id="ARBA00022679"/>
    </source>
</evidence>
<dbReference type="AlphaFoldDB" id="A0AAN4Z9Z4"/>
<evidence type="ECO:0000256" key="5">
    <source>
        <dbReference type="ARBA" id="ARBA00022691"/>
    </source>
</evidence>
<keyword evidence="11" id="KW-1185">Reference proteome</keyword>
<dbReference type="InterPro" id="IPR046341">
    <property type="entry name" value="SET_dom_sf"/>
</dbReference>
<keyword evidence="4" id="KW-0808">Transferase</keyword>
<dbReference type="EMBL" id="BTRK01000002">
    <property type="protein sequence ID" value="GMR36069.1"/>
    <property type="molecule type" value="Genomic_DNA"/>
</dbReference>
<accession>A0AAN4Z9Z4</accession>
<evidence type="ECO:0000256" key="1">
    <source>
        <dbReference type="ARBA" id="ARBA00004286"/>
    </source>
</evidence>
<dbReference type="Proteomes" id="UP001328107">
    <property type="component" value="Unassembled WGS sequence"/>
</dbReference>
<dbReference type="SMART" id="SM00317">
    <property type="entry name" value="SET"/>
    <property type="match status" value="1"/>
</dbReference>
<dbReference type="PANTHER" id="PTHR46223:SF3">
    <property type="entry name" value="HISTONE-LYSINE N-METHYLTRANSFERASE SET-23"/>
    <property type="match status" value="1"/>
</dbReference>
<dbReference type="PROSITE" id="PS50280">
    <property type="entry name" value="SET"/>
    <property type="match status" value="1"/>
</dbReference>
<proteinExistence type="predicted"/>
<keyword evidence="3" id="KW-0489">Methyltransferase</keyword>
<evidence type="ECO:0000259" key="9">
    <source>
        <dbReference type="PROSITE" id="PS50280"/>
    </source>
</evidence>
<dbReference type="Gene3D" id="2.170.270.10">
    <property type="entry name" value="SET domain"/>
    <property type="match status" value="1"/>
</dbReference>
<protein>
    <recommendedName>
        <fullName evidence="9">SET domain-containing protein</fullName>
    </recommendedName>
</protein>
<dbReference type="GO" id="GO:0008168">
    <property type="term" value="F:methyltransferase activity"/>
    <property type="evidence" value="ECO:0007669"/>
    <property type="project" value="UniProtKB-KW"/>
</dbReference>
<feature type="domain" description="SET" evidence="9">
    <location>
        <begin position="184"/>
        <end position="307"/>
    </location>
</feature>
<dbReference type="SUPFAM" id="SSF82199">
    <property type="entry name" value="SET domain"/>
    <property type="match status" value="1"/>
</dbReference>
<evidence type="ECO:0000313" key="11">
    <source>
        <dbReference type="Proteomes" id="UP001328107"/>
    </source>
</evidence>
<dbReference type="PANTHER" id="PTHR46223">
    <property type="entry name" value="HISTONE-LYSINE N-METHYLTRANSFERASE SUV39H"/>
    <property type="match status" value="1"/>
</dbReference>
<dbReference type="InterPro" id="IPR050973">
    <property type="entry name" value="H3K9_Histone-Lys_N-MTase"/>
</dbReference>
<feature type="region of interest" description="Disordered" evidence="8">
    <location>
        <begin position="335"/>
        <end position="356"/>
    </location>
</feature>
<dbReference type="GO" id="GO:0005694">
    <property type="term" value="C:chromosome"/>
    <property type="evidence" value="ECO:0007669"/>
    <property type="project" value="UniProtKB-SubCell"/>
</dbReference>
<dbReference type="Pfam" id="PF00856">
    <property type="entry name" value="SET"/>
    <property type="match status" value="1"/>
</dbReference>
<evidence type="ECO:0000256" key="2">
    <source>
        <dbReference type="ARBA" id="ARBA00022454"/>
    </source>
</evidence>
<evidence type="ECO:0000256" key="6">
    <source>
        <dbReference type="ARBA" id="ARBA00022723"/>
    </source>
</evidence>
<dbReference type="GO" id="GO:0046872">
    <property type="term" value="F:metal ion binding"/>
    <property type="evidence" value="ECO:0007669"/>
    <property type="project" value="UniProtKB-KW"/>
</dbReference>
<dbReference type="GO" id="GO:0032259">
    <property type="term" value="P:methylation"/>
    <property type="evidence" value="ECO:0007669"/>
    <property type="project" value="UniProtKB-KW"/>
</dbReference>
<comment type="subcellular location">
    <subcellularLocation>
        <location evidence="1">Chromosome</location>
    </subcellularLocation>
</comment>
<evidence type="ECO:0000256" key="3">
    <source>
        <dbReference type="ARBA" id="ARBA00022603"/>
    </source>
</evidence>
<organism evidence="10 11">
    <name type="scientific">Pristionchus mayeri</name>
    <dbReference type="NCBI Taxonomy" id="1317129"/>
    <lineage>
        <taxon>Eukaryota</taxon>
        <taxon>Metazoa</taxon>
        <taxon>Ecdysozoa</taxon>
        <taxon>Nematoda</taxon>
        <taxon>Chromadorea</taxon>
        <taxon>Rhabditida</taxon>
        <taxon>Rhabditina</taxon>
        <taxon>Diplogasteromorpha</taxon>
        <taxon>Diplogasteroidea</taxon>
        <taxon>Neodiplogasteridae</taxon>
        <taxon>Pristionchus</taxon>
    </lineage>
</organism>
<evidence type="ECO:0000313" key="10">
    <source>
        <dbReference type="EMBL" id="GMR36069.1"/>
    </source>
</evidence>
<keyword evidence="7" id="KW-0862">Zinc</keyword>